<dbReference type="InterPro" id="IPR023405">
    <property type="entry name" value="Topo_IA_core_domain"/>
</dbReference>
<evidence type="ECO:0000256" key="4">
    <source>
        <dbReference type="ARBA" id="ARBA00012891"/>
    </source>
</evidence>
<keyword evidence="5" id="KW-0479">Metal-binding</keyword>
<dbReference type="InterPro" id="IPR013825">
    <property type="entry name" value="Topo_IA_cen_sub2"/>
</dbReference>
<feature type="domain" description="SAP" evidence="12">
    <location>
        <begin position="3"/>
        <end position="37"/>
    </location>
</feature>
<accession>A0A7E4W4E9</accession>
<evidence type="ECO:0000313" key="15">
    <source>
        <dbReference type="Proteomes" id="UP000492821"/>
    </source>
</evidence>
<dbReference type="GO" id="GO:0006265">
    <property type="term" value="P:DNA topological change"/>
    <property type="evidence" value="ECO:0007669"/>
    <property type="project" value="InterPro"/>
</dbReference>
<dbReference type="GO" id="GO:0003677">
    <property type="term" value="F:DNA binding"/>
    <property type="evidence" value="ECO:0007669"/>
    <property type="project" value="UniProtKB-KW"/>
</dbReference>
<dbReference type="AlphaFoldDB" id="A0A7E4W4E9"/>
<feature type="compositionally biased region" description="Pro residues" evidence="11">
    <location>
        <begin position="862"/>
        <end position="886"/>
    </location>
</feature>
<evidence type="ECO:0000313" key="16">
    <source>
        <dbReference type="WBParaSite" id="Pan_g6279.t1"/>
    </source>
</evidence>
<feature type="region of interest" description="Disordered" evidence="11">
    <location>
        <begin position="503"/>
        <end position="524"/>
    </location>
</feature>
<evidence type="ECO:0000259" key="12">
    <source>
        <dbReference type="PROSITE" id="PS50800"/>
    </source>
</evidence>
<dbReference type="GO" id="GO:0005634">
    <property type="term" value="C:nucleus"/>
    <property type="evidence" value="ECO:0007669"/>
    <property type="project" value="TreeGrafter"/>
</dbReference>
<comment type="function">
    <text evidence="10">Introduces a single-strand break via transesterification at a target site in duplex DNA. Releases the supercoiling and torsional tension of DNA introduced during the DNA replication and transcription by transiently cleaving and rejoining one strand of the DNA duplex. The scissile phosphodiester is attacked by the catalytic tyrosine of the enzyme, resulting in the formation of a DNA-(5'-phosphotyrosyl)-enzyme intermediate and the expulsion of a 3'-OH DNA strand.</text>
</comment>
<keyword evidence="8 10" id="KW-0238">DNA-binding</keyword>
<dbReference type="InterPro" id="IPR000380">
    <property type="entry name" value="Topo_IA"/>
</dbReference>
<reference evidence="15" key="1">
    <citation type="journal article" date="2013" name="Genetics">
        <title>The draft genome and transcriptome of Panagrellus redivivus are shaped by the harsh demands of a free-living lifestyle.</title>
        <authorList>
            <person name="Srinivasan J."/>
            <person name="Dillman A.R."/>
            <person name="Macchietto M.G."/>
            <person name="Heikkinen L."/>
            <person name="Lakso M."/>
            <person name="Fracchia K.M."/>
            <person name="Antoshechkin I."/>
            <person name="Mortazavi A."/>
            <person name="Wong G."/>
            <person name="Sternberg P.W."/>
        </authorList>
    </citation>
    <scope>NUCLEOTIDE SEQUENCE [LARGE SCALE GENOMIC DNA]</scope>
    <source>
        <strain evidence="15">MT8872</strain>
    </source>
</reference>
<dbReference type="Gene3D" id="3.40.50.140">
    <property type="match status" value="1"/>
</dbReference>
<feature type="compositionally biased region" description="Basic and acidic residues" evidence="11">
    <location>
        <begin position="763"/>
        <end position="781"/>
    </location>
</feature>
<dbReference type="InterPro" id="IPR013824">
    <property type="entry name" value="Topo_IA_cen_sub1"/>
</dbReference>
<keyword evidence="9 10" id="KW-0413">Isomerase</keyword>
<evidence type="ECO:0000256" key="8">
    <source>
        <dbReference type="ARBA" id="ARBA00023125"/>
    </source>
</evidence>
<dbReference type="InterPro" id="IPR036361">
    <property type="entry name" value="SAP_dom_sf"/>
</dbReference>
<dbReference type="Gene3D" id="1.10.460.10">
    <property type="entry name" value="Topoisomerase I, domain 2"/>
    <property type="match status" value="1"/>
</dbReference>
<comment type="catalytic activity">
    <reaction evidence="1 10">
        <text>ATP-independent breakage of single-stranded DNA, followed by passage and rejoining.</text>
        <dbReference type="EC" id="5.6.2.1"/>
    </reaction>
</comment>
<keyword evidence="7 10" id="KW-0799">Topoisomerase</keyword>
<name>A0A7E4W4E9_PANRE</name>
<keyword evidence="15" id="KW-1185">Reference proteome</keyword>
<feature type="domain" description="Topo IA-type catalytic" evidence="14">
    <location>
        <begin position="297"/>
        <end position="722"/>
    </location>
</feature>
<dbReference type="SMART" id="SM00513">
    <property type="entry name" value="SAP"/>
    <property type="match status" value="2"/>
</dbReference>
<dbReference type="InterPro" id="IPR013497">
    <property type="entry name" value="Topo_IA_cen"/>
</dbReference>
<dbReference type="SUPFAM" id="SSF56712">
    <property type="entry name" value="Prokaryotic type I DNA topoisomerase"/>
    <property type="match status" value="1"/>
</dbReference>
<evidence type="ECO:0000256" key="10">
    <source>
        <dbReference type="RuleBase" id="RU362092"/>
    </source>
</evidence>
<evidence type="ECO:0000256" key="5">
    <source>
        <dbReference type="ARBA" id="ARBA00022723"/>
    </source>
</evidence>
<evidence type="ECO:0000256" key="3">
    <source>
        <dbReference type="ARBA" id="ARBA00009446"/>
    </source>
</evidence>
<dbReference type="InterPro" id="IPR006171">
    <property type="entry name" value="TOPRIM_dom"/>
</dbReference>
<dbReference type="Gene3D" id="2.70.20.10">
    <property type="entry name" value="Topoisomerase I, domain 3"/>
    <property type="match status" value="1"/>
</dbReference>
<evidence type="ECO:0000259" key="13">
    <source>
        <dbReference type="PROSITE" id="PS50880"/>
    </source>
</evidence>
<protein>
    <recommendedName>
        <fullName evidence="4 10">DNA topoisomerase</fullName>
        <ecNumber evidence="4 10">5.6.2.1</ecNumber>
    </recommendedName>
</protein>
<dbReference type="GO" id="GO:0006281">
    <property type="term" value="P:DNA repair"/>
    <property type="evidence" value="ECO:0007669"/>
    <property type="project" value="TreeGrafter"/>
</dbReference>
<evidence type="ECO:0000256" key="11">
    <source>
        <dbReference type="SAM" id="MobiDB-lite"/>
    </source>
</evidence>
<organism evidence="15 16">
    <name type="scientific">Panagrellus redivivus</name>
    <name type="common">Microworm</name>
    <dbReference type="NCBI Taxonomy" id="6233"/>
    <lineage>
        <taxon>Eukaryota</taxon>
        <taxon>Metazoa</taxon>
        <taxon>Ecdysozoa</taxon>
        <taxon>Nematoda</taxon>
        <taxon>Chromadorea</taxon>
        <taxon>Rhabditida</taxon>
        <taxon>Tylenchina</taxon>
        <taxon>Panagrolaimomorpha</taxon>
        <taxon>Panagrolaimoidea</taxon>
        <taxon>Panagrolaimidae</taxon>
        <taxon>Panagrellus</taxon>
    </lineage>
</organism>
<dbReference type="Proteomes" id="UP000492821">
    <property type="component" value="Unassembled WGS sequence"/>
</dbReference>
<dbReference type="GO" id="GO:0003917">
    <property type="term" value="F:DNA topoisomerase type I (single strand cut, ATP-independent) activity"/>
    <property type="evidence" value="ECO:0007669"/>
    <property type="project" value="UniProtKB-EC"/>
</dbReference>
<dbReference type="Pfam" id="PF02037">
    <property type="entry name" value="SAP"/>
    <property type="match status" value="1"/>
</dbReference>
<dbReference type="SMART" id="SM00493">
    <property type="entry name" value="TOPRIM"/>
    <property type="match status" value="1"/>
</dbReference>
<dbReference type="GO" id="GO:0046872">
    <property type="term" value="F:metal ion binding"/>
    <property type="evidence" value="ECO:0007669"/>
    <property type="project" value="UniProtKB-KW"/>
</dbReference>
<dbReference type="PROSITE" id="PS00396">
    <property type="entry name" value="TOPO_IA_1"/>
    <property type="match status" value="1"/>
</dbReference>
<dbReference type="WBParaSite" id="Pan_g6279.t1">
    <property type="protein sequence ID" value="Pan_g6279.t1"/>
    <property type="gene ID" value="Pan_g6279"/>
</dbReference>
<dbReference type="SMART" id="SM00437">
    <property type="entry name" value="TOP1Ac"/>
    <property type="match status" value="1"/>
</dbReference>
<comment type="similarity">
    <text evidence="3 10">Belongs to the type IA topoisomerase family.</text>
</comment>
<dbReference type="SUPFAM" id="SSF68906">
    <property type="entry name" value="SAP domain"/>
    <property type="match status" value="1"/>
</dbReference>
<dbReference type="InterPro" id="IPR003601">
    <property type="entry name" value="Topo_IA_2"/>
</dbReference>
<dbReference type="Pfam" id="PF01131">
    <property type="entry name" value="Topoisom_bac"/>
    <property type="match status" value="1"/>
</dbReference>
<dbReference type="PANTHER" id="PTHR11390:SF20">
    <property type="entry name" value="DNA TOPOISOMERASE 3-BETA-1"/>
    <property type="match status" value="1"/>
</dbReference>
<dbReference type="Gene3D" id="1.10.720.30">
    <property type="entry name" value="SAP domain"/>
    <property type="match status" value="2"/>
</dbReference>
<dbReference type="GO" id="GO:0006310">
    <property type="term" value="P:DNA recombination"/>
    <property type="evidence" value="ECO:0007669"/>
    <property type="project" value="TreeGrafter"/>
</dbReference>
<evidence type="ECO:0000256" key="6">
    <source>
        <dbReference type="ARBA" id="ARBA00022833"/>
    </source>
</evidence>
<proteinExistence type="inferred from homology"/>
<dbReference type="InterPro" id="IPR003034">
    <property type="entry name" value="SAP_dom"/>
</dbReference>
<dbReference type="InterPro" id="IPR003602">
    <property type="entry name" value="Topo_IA_DNA-bd_dom"/>
</dbReference>
<dbReference type="EC" id="5.6.2.1" evidence="4 10"/>
<dbReference type="PANTHER" id="PTHR11390">
    <property type="entry name" value="PROKARYOTIC DNA TOPOISOMERASE"/>
    <property type="match status" value="1"/>
</dbReference>
<dbReference type="Pfam" id="PF01751">
    <property type="entry name" value="Toprim"/>
    <property type="match status" value="1"/>
</dbReference>
<evidence type="ECO:0000256" key="9">
    <source>
        <dbReference type="ARBA" id="ARBA00023235"/>
    </source>
</evidence>
<sequence length="1017" mass="114433">MDFNSLTVVQLREKLSEFGLSKVGNKADLVARLEEQRAQMGMGIAATGSSSQTSTNSEDLIMNMKSINLAVNSSNPWEKMTVPQLKEEVAKYGIKVTGSRLKADYLIALQSYFKTDLNDRPDFHHVRHRNLRVLMIAEKPSMGREIAKVLANRRYIREYKTSDGKLSVSEFQGSLFGYSADFRVSSTFGHIFSESFHKDVPRNADEELFDAKIVKVPCDDSHDLPKALAEIADGVDAIVLWLDCDLEGEAICYEVLDCVRDVINRPPSGNVMDVVFRARFSAADEATDAMERLQKPDFRQCLAARAKHDLDLRIGVAMSKYQTYTLRRYLRGLDIPHISYGPCQIPCLTFCVDAQEAVEKHLRSYNYHIVVKLELDGTVVDAKSNLFKDKAEAEECLRRIQRAQQAQVVNVERKSHVKRAPPALNTVALLKLCSTQLGIGPKDAMQVAERLYTSGLISYPRTETTRYPAHLRLRERHRGIRENIPSIGDDVEYMDWEAAEKAPRDGVDAGDHPPIMPTGKSGHLRLNPKETRVYEMICRHFLASLMPSERYHSDTVVFAADGVEVSRTVQGIDDMGFASVISWQRANIDPGKRLDFTPMKGQSVRILNVKMTETPAPSPMLLNEAQLMDLMEKHRIGTDASIPGHVDNIIKRKYVIVHPETRRITPTTLGRTLINVYRKCVPQLAEPQLRAQMEVQLMKIAKGEHDFEEVRVHVLNAFRVQFKLFKESFHNYCPSFEPCFEKDPNFVDFNNRGAGSGPNRNGGFDKRKYDGPSDAGFEKRRNLGPSKPEFDERKRNDLPKYEAFDSRRNDAPKNQGFEKRGNDGASNPNLEKLGSRFRGAQDDAKGFFNPPTLNRDAFKPRFNPPPPQRRRSPTPPTKKIPLPPPVVDVKPQIPSARVQPQPRPAPPPVITIPGRIPKQEVKPIPQKRPPPPPPVAAPPPSAPWHAQTPAAPAAPWHRESAAVPAGRYQLPPPPPPPSVARKRLAKKNPDPVVPCYDIADDDDDSDYNPPNRPKKKR</sequence>
<feature type="compositionally biased region" description="Basic and acidic residues" evidence="11">
    <location>
        <begin position="788"/>
        <end position="822"/>
    </location>
</feature>
<dbReference type="PROSITE" id="PS50880">
    <property type="entry name" value="TOPRIM"/>
    <property type="match status" value="1"/>
</dbReference>
<feature type="compositionally biased region" description="Pro residues" evidence="11">
    <location>
        <begin position="901"/>
        <end position="910"/>
    </location>
</feature>
<comment type="cofactor">
    <cofactor evidence="2">
        <name>Mg(2+)</name>
        <dbReference type="ChEBI" id="CHEBI:18420"/>
    </cofactor>
</comment>
<feature type="region of interest" description="Disordered" evidence="11">
    <location>
        <begin position="751"/>
        <end position="1017"/>
    </location>
</feature>
<evidence type="ECO:0000259" key="14">
    <source>
        <dbReference type="PROSITE" id="PS52039"/>
    </source>
</evidence>
<dbReference type="InterPro" id="IPR023406">
    <property type="entry name" value="Topo_IA_AS"/>
</dbReference>
<dbReference type="PROSITE" id="PS52039">
    <property type="entry name" value="TOPO_IA_2"/>
    <property type="match status" value="1"/>
</dbReference>
<feature type="domain" description="Toprim" evidence="13">
    <location>
        <begin position="132"/>
        <end position="279"/>
    </location>
</feature>
<evidence type="ECO:0000256" key="2">
    <source>
        <dbReference type="ARBA" id="ARBA00001946"/>
    </source>
</evidence>
<dbReference type="PRINTS" id="PR00417">
    <property type="entry name" value="PRTPISMRASEI"/>
</dbReference>
<evidence type="ECO:0000256" key="1">
    <source>
        <dbReference type="ARBA" id="ARBA00000213"/>
    </source>
</evidence>
<dbReference type="Gene3D" id="1.10.290.10">
    <property type="entry name" value="Topoisomerase I, domain 4"/>
    <property type="match status" value="1"/>
</dbReference>
<dbReference type="FunFam" id="1.10.290.10:FF:000003">
    <property type="entry name" value="DNA topoisomerase"/>
    <property type="match status" value="1"/>
</dbReference>
<dbReference type="SMART" id="SM00436">
    <property type="entry name" value="TOP1Bc"/>
    <property type="match status" value="1"/>
</dbReference>
<feature type="compositionally biased region" description="Pro residues" evidence="11">
    <location>
        <begin position="926"/>
        <end position="942"/>
    </location>
</feature>
<reference evidence="16" key="2">
    <citation type="submission" date="2020-10" db="UniProtKB">
        <authorList>
            <consortium name="WormBaseParasite"/>
        </authorList>
    </citation>
    <scope>IDENTIFICATION</scope>
</reference>
<keyword evidence="6" id="KW-0862">Zinc</keyword>
<dbReference type="InterPro" id="IPR013826">
    <property type="entry name" value="Topo_IA_cen_sub3"/>
</dbReference>
<dbReference type="PROSITE" id="PS50800">
    <property type="entry name" value="SAP"/>
    <property type="match status" value="1"/>
</dbReference>
<evidence type="ECO:0000256" key="7">
    <source>
        <dbReference type="ARBA" id="ARBA00023029"/>
    </source>
</evidence>